<dbReference type="OrthoDB" id="5862363at2759"/>
<evidence type="ECO:0000313" key="12">
    <source>
        <dbReference type="Proteomes" id="UP000038040"/>
    </source>
</evidence>
<dbReference type="PROSITE" id="PS00119">
    <property type="entry name" value="PA2_ASP"/>
    <property type="match status" value="1"/>
</dbReference>
<feature type="binding site" evidence="5">
    <location>
        <position position="40"/>
    </location>
    <ligand>
        <name>Ca(2+)</name>
        <dbReference type="ChEBI" id="CHEBI:29108"/>
    </ligand>
</feature>
<proteinExistence type="inferred from homology"/>
<evidence type="ECO:0000256" key="2">
    <source>
        <dbReference type="ARBA" id="ARBA00022525"/>
    </source>
</evidence>
<dbReference type="PRINTS" id="PR00389">
    <property type="entry name" value="PHPHLIPASEA2"/>
</dbReference>
<keyword evidence="3 6" id="KW-1015">Disulfide bond</keyword>
<keyword evidence="2 8" id="KW-0964">Secreted</keyword>
<feature type="disulfide bond" evidence="6">
    <location>
        <begin position="35"/>
        <end position="106"/>
    </location>
</feature>
<dbReference type="Proteomes" id="UP000274756">
    <property type="component" value="Unassembled WGS sequence"/>
</dbReference>
<evidence type="ECO:0000256" key="3">
    <source>
        <dbReference type="ARBA" id="ARBA00023157"/>
    </source>
</evidence>
<dbReference type="GO" id="GO:0016042">
    <property type="term" value="P:lipid catabolic process"/>
    <property type="evidence" value="ECO:0007669"/>
    <property type="project" value="InterPro"/>
</dbReference>
<evidence type="ECO:0000256" key="7">
    <source>
        <dbReference type="RuleBase" id="RU003654"/>
    </source>
</evidence>
<feature type="binding site" evidence="5">
    <location>
        <position position="23"/>
    </location>
    <ligand>
        <name>Ca(2+)</name>
        <dbReference type="ChEBI" id="CHEBI:29108"/>
    </ligand>
</feature>
<evidence type="ECO:0000259" key="9">
    <source>
        <dbReference type="SMART" id="SM00085"/>
    </source>
</evidence>
<evidence type="ECO:0000256" key="6">
    <source>
        <dbReference type="PIRSR" id="PIRSR601211-3"/>
    </source>
</evidence>
<evidence type="ECO:0000313" key="14">
    <source>
        <dbReference type="WBParaSite" id="DME_0000213901-mRNA-1"/>
    </source>
</evidence>
<dbReference type="GO" id="GO:0050482">
    <property type="term" value="P:arachidonate secretion"/>
    <property type="evidence" value="ECO:0007669"/>
    <property type="project" value="InterPro"/>
</dbReference>
<dbReference type="STRING" id="318479.A0A0N4U5K9"/>
<keyword evidence="8" id="KW-0443">Lipid metabolism</keyword>
<dbReference type="WBParaSite" id="DME_0000213901-mRNA-1">
    <property type="protein sequence ID" value="DME_0000213901-mRNA-1"/>
    <property type="gene ID" value="DME_0000213901"/>
</dbReference>
<feature type="active site" evidence="4">
    <location>
        <position position="100"/>
    </location>
</feature>
<dbReference type="InterPro" id="IPR014044">
    <property type="entry name" value="CAP_dom"/>
</dbReference>
<dbReference type="GO" id="GO:0006644">
    <property type="term" value="P:phospholipid metabolic process"/>
    <property type="evidence" value="ECO:0007669"/>
    <property type="project" value="InterPro"/>
</dbReference>
<dbReference type="Gene3D" id="3.40.33.10">
    <property type="entry name" value="CAP"/>
    <property type="match status" value="1"/>
</dbReference>
<keyword evidence="8" id="KW-0378">Hydrolase</keyword>
<gene>
    <name evidence="11" type="ORF">DME_LOCUS6499</name>
</gene>
<comment type="catalytic activity">
    <reaction evidence="8">
        <text>a 1,2-diacyl-sn-glycero-3-phosphocholine + H2O = a 1-acyl-sn-glycero-3-phosphocholine + a fatty acid + H(+)</text>
        <dbReference type="Rhea" id="RHEA:15801"/>
        <dbReference type="ChEBI" id="CHEBI:15377"/>
        <dbReference type="ChEBI" id="CHEBI:15378"/>
        <dbReference type="ChEBI" id="CHEBI:28868"/>
        <dbReference type="ChEBI" id="CHEBI:57643"/>
        <dbReference type="ChEBI" id="CHEBI:58168"/>
        <dbReference type="EC" id="3.1.1.4"/>
    </reaction>
</comment>
<dbReference type="EMBL" id="UYYG01001156">
    <property type="protein sequence ID" value="VDN56526.1"/>
    <property type="molecule type" value="Genomic_DNA"/>
</dbReference>
<reference evidence="14" key="1">
    <citation type="submission" date="2016-04" db="UniProtKB">
        <authorList>
            <consortium name="WormBaseParasite"/>
        </authorList>
    </citation>
    <scope>IDENTIFICATION</scope>
</reference>
<keyword evidence="5" id="KW-0479">Metal-binding</keyword>
<feature type="disulfide bond" evidence="6">
    <location>
        <begin position="42"/>
        <end position="99"/>
    </location>
</feature>
<organism evidence="12 14">
    <name type="scientific">Dracunculus medinensis</name>
    <name type="common">Guinea worm</name>
    <dbReference type="NCBI Taxonomy" id="318479"/>
    <lineage>
        <taxon>Eukaryota</taxon>
        <taxon>Metazoa</taxon>
        <taxon>Ecdysozoa</taxon>
        <taxon>Nematoda</taxon>
        <taxon>Chromadorea</taxon>
        <taxon>Rhabditida</taxon>
        <taxon>Spirurina</taxon>
        <taxon>Dracunculoidea</taxon>
        <taxon>Dracunculidae</taxon>
        <taxon>Dracunculus</taxon>
    </lineage>
</organism>
<dbReference type="SMART" id="SM00198">
    <property type="entry name" value="SCP"/>
    <property type="match status" value="1"/>
</dbReference>
<keyword evidence="5 8" id="KW-0106">Calcium</keyword>
<dbReference type="SUPFAM" id="SSF48619">
    <property type="entry name" value="Phospholipase A2, PLA2"/>
    <property type="match status" value="1"/>
</dbReference>
<dbReference type="GO" id="GO:0005509">
    <property type="term" value="F:calcium ion binding"/>
    <property type="evidence" value="ECO:0007669"/>
    <property type="project" value="InterPro"/>
</dbReference>
<dbReference type="Pfam" id="PF00068">
    <property type="entry name" value="Phospholip_A2_1"/>
    <property type="match status" value="1"/>
</dbReference>
<dbReference type="CDD" id="cd00125">
    <property type="entry name" value="PLA2c"/>
    <property type="match status" value="1"/>
</dbReference>
<feature type="binding site" evidence="5">
    <location>
        <position position="21"/>
    </location>
    <ligand>
        <name>Ca(2+)</name>
        <dbReference type="ChEBI" id="CHEBI:29108"/>
    </ligand>
</feature>
<dbReference type="PANTHER" id="PTHR11716">
    <property type="entry name" value="PHOSPHOLIPASE A2 FAMILY MEMBER"/>
    <property type="match status" value="1"/>
</dbReference>
<dbReference type="PANTHER" id="PTHR11716:SF107">
    <property type="entry name" value="PHOSPHOLIPASE A2"/>
    <property type="match status" value="1"/>
</dbReference>
<evidence type="ECO:0000259" key="10">
    <source>
        <dbReference type="SMART" id="SM00198"/>
    </source>
</evidence>
<dbReference type="GO" id="GO:0004623">
    <property type="term" value="F:phospholipase A2 activity"/>
    <property type="evidence" value="ECO:0007669"/>
    <property type="project" value="UniProtKB-EC"/>
</dbReference>
<evidence type="ECO:0000313" key="13">
    <source>
        <dbReference type="Proteomes" id="UP000274756"/>
    </source>
</evidence>
<keyword evidence="13" id="KW-1185">Reference proteome</keyword>
<dbReference type="PROSITE" id="PS00118">
    <property type="entry name" value="PA2_HIS"/>
    <property type="match status" value="1"/>
</dbReference>
<feature type="domain" description="Phospholipase A2-like central" evidence="9">
    <location>
        <begin position="1"/>
        <end position="129"/>
    </location>
</feature>
<comment type="subcellular location">
    <subcellularLocation>
        <location evidence="1 8">Secreted</location>
    </subcellularLocation>
</comment>
<dbReference type="InterPro" id="IPR033112">
    <property type="entry name" value="PLA2_Asp_AS"/>
</dbReference>
<accession>A0A0N4U5K9</accession>
<feature type="active site" evidence="4">
    <location>
        <position position="39"/>
    </location>
</feature>
<dbReference type="InterPro" id="IPR016090">
    <property type="entry name" value="PLA2-like_dom"/>
</dbReference>
<dbReference type="SMART" id="SM00085">
    <property type="entry name" value="PA2c"/>
    <property type="match status" value="1"/>
</dbReference>
<dbReference type="GO" id="GO:0005576">
    <property type="term" value="C:extracellular region"/>
    <property type="evidence" value="ECO:0007669"/>
    <property type="project" value="UniProtKB-SubCell"/>
</dbReference>
<feature type="disulfide bond" evidence="6">
    <location>
        <begin position="20"/>
        <end position="36"/>
    </location>
</feature>
<feature type="disulfide bond" evidence="6">
    <location>
        <begin position="50"/>
        <end position="92"/>
    </location>
</feature>
<evidence type="ECO:0000256" key="8">
    <source>
        <dbReference type="RuleBase" id="RU361236"/>
    </source>
</evidence>
<feature type="disulfide bond" evidence="6">
    <location>
        <begin position="84"/>
        <end position="97"/>
    </location>
</feature>
<dbReference type="Gene3D" id="1.20.90.10">
    <property type="entry name" value="Phospholipase A2 domain"/>
    <property type="match status" value="1"/>
</dbReference>
<comment type="similarity">
    <text evidence="7">Belongs to the phospholipase A2 family.</text>
</comment>
<dbReference type="EC" id="3.1.1.4" evidence="8"/>
<dbReference type="InterPro" id="IPR036444">
    <property type="entry name" value="PLipase_A2_dom_sf"/>
</dbReference>
<evidence type="ECO:0000313" key="11">
    <source>
        <dbReference type="EMBL" id="VDN56526.1"/>
    </source>
</evidence>
<dbReference type="Proteomes" id="UP000038040">
    <property type="component" value="Unplaced"/>
</dbReference>
<sequence>MVMCSFSSTLYPFVPYGCYCGFGGNGTPMDKIDKCCQTHDNCYGDALAKCYNITSLLYLWPYSWSCPKTAEGSVQTKTGNSPRCKNTLWNPCGQALCECDQKIVECWTNVSTTPPSERLECIEPKSNDKVDLSAYRRKALDAMNKFRAQLVSGNIATASGKLPRGREIWNDTLEDLAKKKVDECNFELTQTDSQNNGEATHVSFDIKDEPIEDAISEWTKRVEEFYNSTSVNSTSVSTSRIGSLDDFIASGLTVQVGCATNDICQVDYDSNEYYETYENYKTDERPTVQYTVCKFWPSGFMFKKLYKKGKQCEAGWPCCRPNSICNKDGLCETEKGLNEIELHVDKRKCDKGMFPCKKSALDAMNKFRIQLAAGNISAKNGKFPMGKEIYKLVNFKML</sequence>
<dbReference type="AlphaFoldDB" id="A0A0N4U5K9"/>
<name>A0A0N4U5K9_DRAME</name>
<dbReference type="SUPFAM" id="SSF55797">
    <property type="entry name" value="PR-1-like"/>
    <property type="match status" value="1"/>
</dbReference>
<evidence type="ECO:0000256" key="1">
    <source>
        <dbReference type="ARBA" id="ARBA00004613"/>
    </source>
</evidence>
<dbReference type="InterPro" id="IPR035940">
    <property type="entry name" value="CAP_sf"/>
</dbReference>
<evidence type="ECO:0000256" key="4">
    <source>
        <dbReference type="PIRSR" id="PIRSR601211-1"/>
    </source>
</evidence>
<feature type="binding site" evidence="5">
    <location>
        <position position="19"/>
    </location>
    <ligand>
        <name>Ca(2+)</name>
        <dbReference type="ChEBI" id="CHEBI:29108"/>
    </ligand>
</feature>
<protein>
    <recommendedName>
        <fullName evidence="8">Phospholipase A2</fullName>
        <ecNumber evidence="8">3.1.1.4</ecNumber>
    </recommendedName>
</protein>
<feature type="domain" description="SCP" evidence="10">
    <location>
        <begin position="134"/>
        <end position="303"/>
    </location>
</feature>
<dbReference type="InterPro" id="IPR001211">
    <property type="entry name" value="PLA2"/>
</dbReference>
<comment type="cofactor">
    <cofactor evidence="5">
        <name>Ca(2+)</name>
        <dbReference type="ChEBI" id="CHEBI:29108"/>
    </cofactor>
    <text evidence="5">Binds 1 Ca(2+) ion per subunit.</text>
</comment>
<reference evidence="11 13" key="2">
    <citation type="submission" date="2018-11" db="EMBL/GenBank/DDBJ databases">
        <authorList>
            <consortium name="Pathogen Informatics"/>
        </authorList>
    </citation>
    <scope>NUCLEOTIDE SEQUENCE [LARGE SCALE GENOMIC DNA]</scope>
</reference>
<evidence type="ECO:0000256" key="5">
    <source>
        <dbReference type="PIRSR" id="PIRSR601211-2"/>
    </source>
</evidence>
<dbReference type="InterPro" id="IPR033113">
    <property type="entry name" value="PLA2_histidine"/>
</dbReference>